<evidence type="ECO:0000259" key="1">
    <source>
        <dbReference type="Pfam" id="PF00240"/>
    </source>
</evidence>
<keyword evidence="3" id="KW-1185">Reference proteome</keyword>
<gene>
    <name evidence="2" type="ORF">AGLY_002364</name>
</gene>
<proteinExistence type="predicted"/>
<protein>
    <recommendedName>
        <fullName evidence="1">Ubiquitin-like domain-containing protein</fullName>
    </recommendedName>
</protein>
<dbReference type="Pfam" id="PF00240">
    <property type="entry name" value="ubiquitin"/>
    <property type="match status" value="1"/>
</dbReference>
<dbReference type="AlphaFoldDB" id="A0A6G0U3B0"/>
<dbReference type="EMBL" id="VYZN01000008">
    <property type="protein sequence ID" value="KAE9543564.1"/>
    <property type="molecule type" value="Genomic_DNA"/>
</dbReference>
<sequence length="213" mass="24086">MNEKTAINPRPLTGEPLLRSIDYRITVVESALCCLSVVSRLVMCVYRTQHFERFSSSLFVIFYGCLLRARSSFISCRMMNSGMSVATPTSRTTKIGDLKTLVEKKFDVKPENQRLFFAGKQNSKDDTYIQSCSISHQFCNRRRGGALTHTKFKDNINKLCVHCGYSICDGKVDEGKQIIYCPTCKNDENEIVKADGKLKITKKKTLASTSKHD</sequence>
<evidence type="ECO:0000313" key="2">
    <source>
        <dbReference type="EMBL" id="KAE9543564.1"/>
    </source>
</evidence>
<reference evidence="2 3" key="1">
    <citation type="submission" date="2019-08" db="EMBL/GenBank/DDBJ databases">
        <title>The genome of the soybean aphid Biotype 1, its phylome, world population structure and adaptation to the North American continent.</title>
        <authorList>
            <person name="Giordano R."/>
            <person name="Donthu R.K."/>
            <person name="Hernandez A.G."/>
            <person name="Wright C.L."/>
            <person name="Zimin A.V."/>
        </authorList>
    </citation>
    <scope>NUCLEOTIDE SEQUENCE [LARGE SCALE GENOMIC DNA]</scope>
    <source>
        <tissue evidence="2">Whole aphids</tissue>
    </source>
</reference>
<organism evidence="2 3">
    <name type="scientific">Aphis glycines</name>
    <name type="common">Soybean aphid</name>
    <dbReference type="NCBI Taxonomy" id="307491"/>
    <lineage>
        <taxon>Eukaryota</taxon>
        <taxon>Metazoa</taxon>
        <taxon>Ecdysozoa</taxon>
        <taxon>Arthropoda</taxon>
        <taxon>Hexapoda</taxon>
        <taxon>Insecta</taxon>
        <taxon>Pterygota</taxon>
        <taxon>Neoptera</taxon>
        <taxon>Paraneoptera</taxon>
        <taxon>Hemiptera</taxon>
        <taxon>Sternorrhyncha</taxon>
        <taxon>Aphidomorpha</taxon>
        <taxon>Aphidoidea</taxon>
        <taxon>Aphididae</taxon>
        <taxon>Aphidini</taxon>
        <taxon>Aphis</taxon>
        <taxon>Aphis</taxon>
    </lineage>
</organism>
<dbReference type="SUPFAM" id="SSF54236">
    <property type="entry name" value="Ubiquitin-like"/>
    <property type="match status" value="1"/>
</dbReference>
<dbReference type="Proteomes" id="UP000475862">
    <property type="component" value="Unassembled WGS sequence"/>
</dbReference>
<dbReference type="Gene3D" id="3.10.20.90">
    <property type="entry name" value="Phosphatidylinositol 3-kinase Catalytic Subunit, Chain A, domain 1"/>
    <property type="match status" value="1"/>
</dbReference>
<dbReference type="InterPro" id="IPR000626">
    <property type="entry name" value="Ubiquitin-like_dom"/>
</dbReference>
<name>A0A6G0U3B0_APHGL</name>
<dbReference type="InterPro" id="IPR029071">
    <property type="entry name" value="Ubiquitin-like_domsf"/>
</dbReference>
<evidence type="ECO:0000313" key="3">
    <source>
        <dbReference type="Proteomes" id="UP000475862"/>
    </source>
</evidence>
<accession>A0A6G0U3B0</accession>
<comment type="caution">
    <text evidence="2">The sequence shown here is derived from an EMBL/GenBank/DDBJ whole genome shotgun (WGS) entry which is preliminary data.</text>
</comment>
<feature type="domain" description="Ubiquitin-like" evidence="1">
    <location>
        <begin position="84"/>
        <end position="135"/>
    </location>
</feature>
<dbReference type="OrthoDB" id="428577at2759"/>